<feature type="compositionally biased region" description="Low complexity" evidence="1">
    <location>
        <begin position="260"/>
        <end position="271"/>
    </location>
</feature>
<proteinExistence type="predicted"/>
<gene>
    <name evidence="2" type="ORF">TSOC_004713</name>
</gene>
<dbReference type="EMBL" id="PGGS01000118">
    <property type="protein sequence ID" value="PNH08723.1"/>
    <property type="molecule type" value="Genomic_DNA"/>
</dbReference>
<sequence>MAAWSARTCSQQLPHPDYFNLPAGSTALHISCLMGDLDRVKLLLRAFYETAADLLPSQTAMMATVERRRRARSHPDPRLILTRTQRLAFHVAARCGHRHLLDWLDPSVPLMFLFGGEEASEGLGQQTLRRHAAVVRVAEVALVAGLAARPPAAAATTTAAAAATAAAATTTAAAAAAAAAAGCSGPAAAAAPYAAPLPPALRPYGMPPPPPLPRLYAIKLALPSLSAGSYGTPAAAAAAAERVSGRPSAAAAAFTMSNSSSSAAAPSAAPSAPKPPFRPSYAPYDSVDTTVRYGKDRQPVLPRQPGP</sequence>
<protein>
    <recommendedName>
        <fullName evidence="4">Ankyrin repeat domain-containing protein</fullName>
    </recommendedName>
</protein>
<dbReference type="InterPro" id="IPR002110">
    <property type="entry name" value="Ankyrin_rpt"/>
</dbReference>
<evidence type="ECO:0000313" key="2">
    <source>
        <dbReference type="EMBL" id="PNH08723.1"/>
    </source>
</evidence>
<dbReference type="Pfam" id="PF00023">
    <property type="entry name" value="Ank"/>
    <property type="match status" value="1"/>
</dbReference>
<reference evidence="2 3" key="1">
    <citation type="journal article" date="2017" name="Mol. Biol. Evol.">
        <title>The 4-celled Tetrabaena socialis nuclear genome reveals the essential components for genetic control of cell number at the origin of multicellularity in the volvocine lineage.</title>
        <authorList>
            <person name="Featherston J."/>
            <person name="Arakaki Y."/>
            <person name="Hanschen E.R."/>
            <person name="Ferris P.J."/>
            <person name="Michod R.E."/>
            <person name="Olson B.J.S.C."/>
            <person name="Nozaki H."/>
            <person name="Durand P.M."/>
        </authorList>
    </citation>
    <scope>NUCLEOTIDE SEQUENCE [LARGE SCALE GENOMIC DNA]</scope>
    <source>
        <strain evidence="2 3">NIES-571</strain>
    </source>
</reference>
<keyword evidence="3" id="KW-1185">Reference proteome</keyword>
<dbReference type="OrthoDB" id="549992at2759"/>
<accession>A0A2J8A8C9</accession>
<organism evidence="2 3">
    <name type="scientific">Tetrabaena socialis</name>
    <dbReference type="NCBI Taxonomy" id="47790"/>
    <lineage>
        <taxon>Eukaryota</taxon>
        <taxon>Viridiplantae</taxon>
        <taxon>Chlorophyta</taxon>
        <taxon>core chlorophytes</taxon>
        <taxon>Chlorophyceae</taxon>
        <taxon>CS clade</taxon>
        <taxon>Chlamydomonadales</taxon>
        <taxon>Tetrabaenaceae</taxon>
        <taxon>Tetrabaena</taxon>
    </lineage>
</organism>
<evidence type="ECO:0008006" key="4">
    <source>
        <dbReference type="Google" id="ProtNLM"/>
    </source>
</evidence>
<evidence type="ECO:0000313" key="3">
    <source>
        <dbReference type="Proteomes" id="UP000236333"/>
    </source>
</evidence>
<comment type="caution">
    <text evidence="2">The sequence shown here is derived from an EMBL/GenBank/DDBJ whole genome shotgun (WGS) entry which is preliminary data.</text>
</comment>
<name>A0A2J8A8C9_9CHLO</name>
<dbReference type="Proteomes" id="UP000236333">
    <property type="component" value="Unassembled WGS sequence"/>
</dbReference>
<feature type="region of interest" description="Disordered" evidence="1">
    <location>
        <begin position="260"/>
        <end position="307"/>
    </location>
</feature>
<dbReference type="AlphaFoldDB" id="A0A2J8A8C9"/>
<evidence type="ECO:0000256" key="1">
    <source>
        <dbReference type="SAM" id="MobiDB-lite"/>
    </source>
</evidence>